<proteinExistence type="predicted"/>
<dbReference type="EMBL" id="JAAMFJ010000001">
    <property type="protein sequence ID" value="MBS9335924.1"/>
    <property type="molecule type" value="Genomic_DNA"/>
</dbReference>
<feature type="region of interest" description="Disordered" evidence="1">
    <location>
        <begin position="1"/>
        <end position="23"/>
    </location>
</feature>
<dbReference type="RefSeq" id="WP_213792488.1">
    <property type="nucleotide sequence ID" value="NZ_JAAMFJ010000001.1"/>
</dbReference>
<comment type="caution">
    <text evidence="2">The sequence shown here is derived from an EMBL/GenBank/DDBJ whole genome shotgun (WGS) entry which is preliminary data.</text>
</comment>
<feature type="compositionally biased region" description="Polar residues" evidence="1">
    <location>
        <begin position="1"/>
        <end position="10"/>
    </location>
</feature>
<sequence>MDKQSLSMTRFGTRRENGDNESVRAQLWKSGGTARKRPDVKEILALDRLARFFVLKEGRWPS</sequence>
<keyword evidence="3" id="KW-1185">Reference proteome</keyword>
<protein>
    <submittedName>
        <fullName evidence="2">Uncharacterized protein</fullName>
    </submittedName>
</protein>
<evidence type="ECO:0000256" key="1">
    <source>
        <dbReference type="SAM" id="MobiDB-lite"/>
    </source>
</evidence>
<evidence type="ECO:0000313" key="3">
    <source>
        <dbReference type="Proteomes" id="UP000735205"/>
    </source>
</evidence>
<gene>
    <name evidence="2" type="ORF">G6R28_01570</name>
</gene>
<dbReference type="Proteomes" id="UP000735205">
    <property type="component" value="Unassembled WGS sequence"/>
</dbReference>
<feature type="compositionally biased region" description="Basic and acidic residues" evidence="1">
    <location>
        <begin position="13"/>
        <end position="22"/>
    </location>
</feature>
<organism evidence="2 3">
    <name type="scientific">Fructobacillus papyrifericola</name>
    <dbReference type="NCBI Taxonomy" id="2713172"/>
    <lineage>
        <taxon>Bacteria</taxon>
        <taxon>Bacillati</taxon>
        <taxon>Bacillota</taxon>
        <taxon>Bacilli</taxon>
        <taxon>Lactobacillales</taxon>
        <taxon>Lactobacillaceae</taxon>
        <taxon>Fructobacillus</taxon>
    </lineage>
</organism>
<reference evidence="2 3" key="1">
    <citation type="submission" date="2020-02" db="EMBL/GenBank/DDBJ databases">
        <title>Fructobacillus sp. isolated from paper mulberry of Taiwan.</title>
        <authorList>
            <person name="Lin S.-T."/>
        </authorList>
    </citation>
    <scope>NUCLEOTIDE SEQUENCE [LARGE SCALE GENOMIC DNA]</scope>
    <source>
        <strain evidence="2 3">M1-21</strain>
    </source>
</reference>
<evidence type="ECO:0000313" key="2">
    <source>
        <dbReference type="EMBL" id="MBS9335924.1"/>
    </source>
</evidence>
<name>A0ABS5QUB6_9LACO</name>
<accession>A0ABS5QUB6</accession>